<gene>
    <name evidence="3" type="ORF">HNS30_40110</name>
</gene>
<dbReference type="RefSeq" id="WP_171422228.1">
    <property type="nucleotide sequence ID" value="NZ_JABFJW010000697.1"/>
</dbReference>
<reference evidence="3 4" key="1">
    <citation type="submission" date="2020-05" db="EMBL/GenBank/DDBJ databases">
        <authorList>
            <person name="Whitworth D."/>
        </authorList>
    </citation>
    <scope>NUCLEOTIDE SEQUENCE [LARGE SCALE GENOMIC DNA]</scope>
    <source>
        <strain evidence="3 4">CA046A</strain>
    </source>
</reference>
<feature type="domain" description="Transposase InsH N-terminal" evidence="1">
    <location>
        <begin position="5"/>
        <end position="94"/>
    </location>
</feature>
<dbReference type="EMBL" id="JABFJW010000697">
    <property type="protein sequence ID" value="NOK15228.1"/>
    <property type="molecule type" value="Genomic_DNA"/>
</dbReference>
<dbReference type="Proteomes" id="UP000528460">
    <property type="component" value="Unassembled WGS sequence"/>
</dbReference>
<proteinExistence type="predicted"/>
<dbReference type="InterPro" id="IPR025668">
    <property type="entry name" value="Tnp_DDE_dom"/>
</dbReference>
<evidence type="ECO:0000313" key="3">
    <source>
        <dbReference type="EMBL" id="NOK15228.1"/>
    </source>
</evidence>
<dbReference type="PANTHER" id="PTHR33408:SF4">
    <property type="entry name" value="TRANSPOSASE DDE DOMAIN-CONTAINING PROTEIN"/>
    <property type="match status" value="1"/>
</dbReference>
<evidence type="ECO:0000259" key="2">
    <source>
        <dbReference type="Pfam" id="PF13751"/>
    </source>
</evidence>
<comment type="caution">
    <text evidence="3">The sequence shown here is derived from an EMBL/GenBank/DDBJ whole genome shotgun (WGS) entry which is preliminary data.</text>
</comment>
<dbReference type="Pfam" id="PF13751">
    <property type="entry name" value="DDE_Tnp_1_6"/>
    <property type="match status" value="1"/>
</dbReference>
<dbReference type="Pfam" id="PF05598">
    <property type="entry name" value="DUF772"/>
    <property type="match status" value="1"/>
</dbReference>
<accession>A0A7Y4K2I9</accession>
<dbReference type="InterPro" id="IPR008490">
    <property type="entry name" value="Transposase_InsH_N"/>
</dbReference>
<dbReference type="AlphaFoldDB" id="A0A7Y4K2I9"/>
<sequence>MLAAAERLVPREHLARKVRKLVKRFDLTRVEAGCSALGQKGYAPREVLAVWVYASLIGIHQGTRLAHALQTDLALRLLSAGHAISRSVLNRFRASQGPFLLQALEETVRWAYQEGLIEEQALAVDSVRLRAHASGLQVRVQRHSLKRLEALARVDVRSLTEPAQKHHEDQVQRHQQAVRLCQQRGAATVVLSNPCAGLMQFPGNGVHPGHRVTVVSSGARQRLVVGVLLSASGNDKGHLAQALQEARRVLLQVGLPPSARLQVAGDAGYWSEEDLHFAALNRAWVDVLLKESSPTGPLANEPGMLRREAFTLQPSQRAVVCPAGRTMRGPVRNAFDACEVYFGVGCADCPQRARCTRGACRKLTVRWEYERLRQAMLQRMSQRGAAARYNQRIATVEPVFASLEHDMRFRRLSSRHPPTVRAEVLLKLLAHNIRRLLTCSRLFCVCLVLEAPVSLDA</sequence>
<protein>
    <submittedName>
        <fullName evidence="3">IS5/IS1182 family transposase</fullName>
    </submittedName>
</protein>
<evidence type="ECO:0000313" key="4">
    <source>
        <dbReference type="Proteomes" id="UP000528460"/>
    </source>
</evidence>
<organism evidence="3 4">
    <name type="scientific">Corallococcus exercitus</name>
    <dbReference type="NCBI Taxonomy" id="2316736"/>
    <lineage>
        <taxon>Bacteria</taxon>
        <taxon>Pseudomonadati</taxon>
        <taxon>Myxococcota</taxon>
        <taxon>Myxococcia</taxon>
        <taxon>Myxococcales</taxon>
        <taxon>Cystobacterineae</taxon>
        <taxon>Myxococcaceae</taxon>
        <taxon>Corallococcus</taxon>
    </lineage>
</organism>
<dbReference type="PANTHER" id="PTHR33408">
    <property type="entry name" value="TRANSPOSASE"/>
    <property type="match status" value="1"/>
</dbReference>
<name>A0A7Y4K2I9_9BACT</name>
<evidence type="ECO:0000259" key="1">
    <source>
        <dbReference type="Pfam" id="PF05598"/>
    </source>
</evidence>
<feature type="domain" description="Transposase DDE" evidence="2">
    <location>
        <begin position="320"/>
        <end position="437"/>
    </location>
</feature>